<dbReference type="EMBL" id="KV419419">
    <property type="protein sequence ID" value="KZS90765.1"/>
    <property type="molecule type" value="Genomic_DNA"/>
</dbReference>
<evidence type="ECO:0000313" key="3">
    <source>
        <dbReference type="Proteomes" id="UP000076722"/>
    </source>
</evidence>
<gene>
    <name evidence="2" type="ORF">SISNIDRAFT_488063</name>
</gene>
<evidence type="ECO:0008006" key="4">
    <source>
        <dbReference type="Google" id="ProtNLM"/>
    </source>
</evidence>
<dbReference type="AlphaFoldDB" id="A0A164RPV4"/>
<name>A0A164RPV4_9AGAM</name>
<accession>A0A164RPV4</accession>
<protein>
    <recommendedName>
        <fullName evidence="4">F-box domain-containing protein</fullName>
    </recommendedName>
</protein>
<evidence type="ECO:0000313" key="2">
    <source>
        <dbReference type="EMBL" id="KZS90765.1"/>
    </source>
</evidence>
<dbReference type="Proteomes" id="UP000076722">
    <property type="component" value="Unassembled WGS sequence"/>
</dbReference>
<organism evidence="2 3">
    <name type="scientific">Sistotremastrum niveocremeum HHB9708</name>
    <dbReference type="NCBI Taxonomy" id="1314777"/>
    <lineage>
        <taxon>Eukaryota</taxon>
        <taxon>Fungi</taxon>
        <taxon>Dikarya</taxon>
        <taxon>Basidiomycota</taxon>
        <taxon>Agaricomycotina</taxon>
        <taxon>Agaricomycetes</taxon>
        <taxon>Sistotremastrales</taxon>
        <taxon>Sistotremastraceae</taxon>
        <taxon>Sertulicium</taxon>
        <taxon>Sertulicium niveocremeum</taxon>
    </lineage>
</organism>
<feature type="compositionally biased region" description="Basic and acidic residues" evidence="1">
    <location>
        <begin position="17"/>
        <end position="26"/>
    </location>
</feature>
<sequence>MSWPSLESGGLVQNLHKPGDMDRQDCADEANDDRTQTASLPQDPRIISLRSIKQNSPLLRLPHELILQIILMTLEDPRDLLQSKFEANNSWELADQTQSFDRLRMTNRMTHISSTWRYVCLNATTLWNAIDLLWPSTAVAVFATRAQQSPLFLNLNILQDYQRVFQPLITDSLTFWSTQIAFWTQFLSQNMHRVKSLEIRVKTTEPRRIFPEFWRAVEHLRAPKLEKIVLRFPPRSGEVAIYNPFFRDAPRLRELLVEGFKFSDIQETSFHSLVRLTITLGEFETTAAFKRLTSILSATPNLEALQIAVPESYPDTARPLTPFLGRAVPLDRCAQLKATGLSATTTAFLFSSISFPSLSVLALNICMPWDASPDAITELYTCLPHSMRQLCHTNDTMTMKFSPCYLRTHVGSDSAPNLMVCHNIPDLSGAQFGHSCLAESCTAPFTVLNLSPISLKVAGLSTGFIGQAIPTKDLWRAILSHAPFLEVLELESQFSFAPLCEALEDPRLLGSALKELRKIGSDEDRDAFDMMLERRKSQGAKNEIVLITGPDSQIFVMTFVERQDGGNTGVAVRSVAVNSSVKQ</sequence>
<feature type="region of interest" description="Disordered" evidence="1">
    <location>
        <begin position="1"/>
        <end position="40"/>
    </location>
</feature>
<dbReference type="OrthoDB" id="2884925at2759"/>
<reference evidence="2 3" key="1">
    <citation type="journal article" date="2016" name="Mol. Biol. Evol.">
        <title>Comparative Genomics of Early-Diverging Mushroom-Forming Fungi Provides Insights into the Origins of Lignocellulose Decay Capabilities.</title>
        <authorList>
            <person name="Nagy L.G."/>
            <person name="Riley R."/>
            <person name="Tritt A."/>
            <person name="Adam C."/>
            <person name="Daum C."/>
            <person name="Floudas D."/>
            <person name="Sun H."/>
            <person name="Yadav J.S."/>
            <person name="Pangilinan J."/>
            <person name="Larsson K.H."/>
            <person name="Matsuura K."/>
            <person name="Barry K."/>
            <person name="Labutti K."/>
            <person name="Kuo R."/>
            <person name="Ohm R.A."/>
            <person name="Bhattacharya S.S."/>
            <person name="Shirouzu T."/>
            <person name="Yoshinaga Y."/>
            <person name="Martin F.M."/>
            <person name="Grigoriev I.V."/>
            <person name="Hibbett D.S."/>
        </authorList>
    </citation>
    <scope>NUCLEOTIDE SEQUENCE [LARGE SCALE GENOMIC DNA]</scope>
    <source>
        <strain evidence="2 3">HHB9708</strain>
    </source>
</reference>
<keyword evidence="3" id="KW-1185">Reference proteome</keyword>
<proteinExistence type="predicted"/>
<evidence type="ECO:0000256" key="1">
    <source>
        <dbReference type="SAM" id="MobiDB-lite"/>
    </source>
</evidence>